<feature type="transmembrane region" description="Helical" evidence="8">
    <location>
        <begin position="644"/>
        <end position="665"/>
    </location>
</feature>
<feature type="transmembrane region" description="Helical" evidence="8">
    <location>
        <begin position="748"/>
        <end position="766"/>
    </location>
</feature>
<dbReference type="InterPro" id="IPR036259">
    <property type="entry name" value="MFS_trans_sf"/>
</dbReference>
<feature type="transmembrane region" description="Helical" evidence="8">
    <location>
        <begin position="488"/>
        <end position="508"/>
    </location>
</feature>
<keyword evidence="4 8" id="KW-0812">Transmembrane</keyword>
<feature type="transmembrane region" description="Helical" evidence="8">
    <location>
        <begin position="514"/>
        <end position="536"/>
    </location>
</feature>
<comment type="caution">
    <text evidence="9">The sequence shown here is derived from an EMBL/GenBank/DDBJ whole genome shotgun (WGS) entry which is preliminary data.</text>
</comment>
<dbReference type="InterPro" id="IPR024671">
    <property type="entry name" value="Atg22-like"/>
</dbReference>
<feature type="transmembrane region" description="Helical" evidence="8">
    <location>
        <begin position="579"/>
        <end position="600"/>
    </location>
</feature>
<evidence type="ECO:0000256" key="2">
    <source>
        <dbReference type="ARBA" id="ARBA00006978"/>
    </source>
</evidence>
<feature type="compositionally biased region" description="Low complexity" evidence="7">
    <location>
        <begin position="807"/>
        <end position="839"/>
    </location>
</feature>
<feature type="region of interest" description="Disordered" evidence="7">
    <location>
        <begin position="791"/>
        <end position="918"/>
    </location>
</feature>
<evidence type="ECO:0000256" key="7">
    <source>
        <dbReference type="SAM" id="MobiDB-lite"/>
    </source>
</evidence>
<dbReference type="EMBL" id="BRYB01006484">
    <property type="protein sequence ID" value="GMI58729.1"/>
    <property type="molecule type" value="Genomic_DNA"/>
</dbReference>
<dbReference type="Proteomes" id="UP001165060">
    <property type="component" value="Unassembled WGS sequence"/>
</dbReference>
<comment type="subcellular location">
    <subcellularLocation>
        <location evidence="1">Endomembrane system</location>
        <topology evidence="1">Multi-pass membrane protein</topology>
    </subcellularLocation>
</comment>
<evidence type="ECO:0000256" key="5">
    <source>
        <dbReference type="ARBA" id="ARBA00022989"/>
    </source>
</evidence>
<comment type="similarity">
    <text evidence="2">Belongs to the ATG22 family.</text>
</comment>
<dbReference type="PANTHER" id="PTHR23519">
    <property type="entry name" value="AUTOPHAGY-RELATED PROTEIN 22"/>
    <property type="match status" value="1"/>
</dbReference>
<protein>
    <recommendedName>
        <fullName evidence="11">Autophagy-related protein</fullName>
    </recommendedName>
</protein>
<keyword evidence="6 8" id="KW-0472">Membrane</keyword>
<gene>
    <name evidence="9" type="ORF">TeGR_g12791</name>
</gene>
<evidence type="ECO:0000313" key="10">
    <source>
        <dbReference type="Proteomes" id="UP001165060"/>
    </source>
</evidence>
<feature type="transmembrane region" description="Helical" evidence="8">
    <location>
        <begin position="411"/>
        <end position="435"/>
    </location>
</feature>
<name>A0ABQ6NFN8_9STRA</name>
<dbReference type="PANTHER" id="PTHR23519:SF1">
    <property type="entry name" value="AUTOPHAGY-RELATED PROTEIN 22"/>
    <property type="match status" value="1"/>
</dbReference>
<feature type="compositionally biased region" description="Gly residues" evidence="7">
    <location>
        <begin position="882"/>
        <end position="891"/>
    </location>
</feature>
<evidence type="ECO:0008006" key="11">
    <source>
        <dbReference type="Google" id="ProtNLM"/>
    </source>
</evidence>
<dbReference type="InterPro" id="IPR050495">
    <property type="entry name" value="ATG22/LtaA_families"/>
</dbReference>
<keyword evidence="3" id="KW-0813">Transport</keyword>
<evidence type="ECO:0000256" key="8">
    <source>
        <dbReference type="SAM" id="Phobius"/>
    </source>
</evidence>
<dbReference type="Gene3D" id="1.20.1250.20">
    <property type="entry name" value="MFS general substrate transporter like domains"/>
    <property type="match status" value="1"/>
</dbReference>
<dbReference type="Pfam" id="PF11700">
    <property type="entry name" value="ATG22"/>
    <property type="match status" value="1"/>
</dbReference>
<keyword evidence="5 8" id="KW-1133">Transmembrane helix</keyword>
<evidence type="ECO:0000256" key="6">
    <source>
        <dbReference type="ARBA" id="ARBA00023136"/>
    </source>
</evidence>
<reference evidence="9 10" key="1">
    <citation type="journal article" date="2023" name="Commun. Biol.">
        <title>Genome analysis of Parmales, the sister group of diatoms, reveals the evolutionary specialization of diatoms from phago-mixotrophs to photoautotrophs.</title>
        <authorList>
            <person name="Ban H."/>
            <person name="Sato S."/>
            <person name="Yoshikawa S."/>
            <person name="Yamada K."/>
            <person name="Nakamura Y."/>
            <person name="Ichinomiya M."/>
            <person name="Sato N."/>
            <person name="Blanc-Mathieu R."/>
            <person name="Endo H."/>
            <person name="Kuwata A."/>
            <person name="Ogata H."/>
        </authorList>
    </citation>
    <scope>NUCLEOTIDE SEQUENCE [LARGE SCALE GENOMIC DNA]</scope>
</reference>
<evidence type="ECO:0000256" key="1">
    <source>
        <dbReference type="ARBA" id="ARBA00004127"/>
    </source>
</evidence>
<evidence type="ECO:0000256" key="4">
    <source>
        <dbReference type="ARBA" id="ARBA00022692"/>
    </source>
</evidence>
<evidence type="ECO:0000313" key="9">
    <source>
        <dbReference type="EMBL" id="GMI58729.1"/>
    </source>
</evidence>
<feature type="transmembrane region" description="Helical" evidence="8">
    <location>
        <begin position="386"/>
        <end position="405"/>
    </location>
</feature>
<evidence type="ECO:0000256" key="3">
    <source>
        <dbReference type="ARBA" id="ARBA00022448"/>
    </source>
</evidence>
<feature type="transmembrane region" description="Helical" evidence="8">
    <location>
        <begin position="612"/>
        <end position="632"/>
    </location>
</feature>
<organism evidence="9 10">
    <name type="scientific">Tetraparma gracilis</name>
    <dbReference type="NCBI Taxonomy" id="2962635"/>
    <lineage>
        <taxon>Eukaryota</taxon>
        <taxon>Sar</taxon>
        <taxon>Stramenopiles</taxon>
        <taxon>Ochrophyta</taxon>
        <taxon>Bolidophyceae</taxon>
        <taxon>Parmales</taxon>
        <taxon>Triparmaceae</taxon>
        <taxon>Tetraparma</taxon>
    </lineage>
</organism>
<keyword evidence="10" id="KW-1185">Reference proteome</keyword>
<feature type="transmembrane region" description="Helical" evidence="8">
    <location>
        <begin position="350"/>
        <end position="374"/>
    </location>
</feature>
<dbReference type="SUPFAM" id="SSF103473">
    <property type="entry name" value="MFS general substrate transporter"/>
    <property type="match status" value="1"/>
</dbReference>
<feature type="transmembrane region" description="Helical" evidence="8">
    <location>
        <begin position="685"/>
        <end position="704"/>
    </location>
</feature>
<sequence>MVHQMPIAAAKAAQGDVPVDNSAMKKEDMSGETLAAREEFDLNEDPVSKAELWSWYGYDFAVSVYHSVVLVMFFPVLQISLAEMYGCPYTYQPTNLNHTDGGESNSISWNGHQNSSTTCHIKFDESENDFDVRSFEIYGSAESGGLDNYPKYYRTWFSGEDPFDLEDHQYSTYEEYECEATGDLDFQMVRNISGLASGCEESDYNLESTCRAGAVGSKYDADEGKVVYTLRISDSKSWAGGEGTLSADNIKLSLVSSTNEYIFDATLAIPVAAGEDGGMYSYEIIEADEEDLDRIVITLHPSQWAVGSATLYWEITNLEDPEKTADFAFTYNQLWFKNCPYRVPYGLVKLLPVTITGVTISWSVIGQAVMFITVSAFGDFGPFRKLLLCYFALLGAISCMAVVMCEKPEDYSLVGLLMILSNVFAGASFVCYNAYLPYVSRSHPRFLDAKFEYKNIKSGAATGVGAASKKLLDTYHDTQDMISAEGYFWGYCSGFGCCFVSTGIVFMMPTIRGLTLVTFLMGCWWLIFSLPMFCFLKTRPGPPFPSDIKKSPMHMLTFGWRRVIASAYSIRHLPQTRRFLYAYFLFSDGYNTVVNVAILFAKDVLGMTNLELTIVAATAPMFGAFGMKFARWVQIRFKKDSKTLLLWSLYALAVLPFYCFIGYLYDFGVWKVKIGLVHKQEMFMVATWFGMILGPVQSYARTFFTDLIPPGQESEYFAVFEVSDRGSSWMGPLICAMMYEQTGNMRHAMWYLVIVILTGAHLTRAVDEVKGSDDCRRKEIMVRMAGDRKKFGVEKSAAPPSARKQAGLKSSGKTGLLSSGTSGRSGASTRSSGASSSSGVERSTVEGQSSFKVFGKGNKVAPNNSGKLDFGGATVVEDDGDAGGGVAGGFGNATVVEQDDDEPAPAAGFSNQTVVEQD</sequence>
<feature type="compositionally biased region" description="Polar residues" evidence="7">
    <location>
        <begin position="909"/>
        <end position="918"/>
    </location>
</feature>
<proteinExistence type="inferred from homology"/>
<accession>A0ABQ6NFN8</accession>